<sequence length="170" mass="20053">MKNRDQKAFSYLYDNYSKALFGIVFGIIKNYEETEDLIQNTFIKIWNNFENYDCDKARLYTWMINIARNVAIDHLRSKKNKNQNQNISNNGKEINRIFTEDLSSETIGLKEVVDKLKNEDLQLIDLAYYRGFTQLEISEKLAIPLGTVKTKMRKALLVLRDQLKEKTEEK</sequence>
<dbReference type="EMBL" id="JAAJBT010000002">
    <property type="protein sequence ID" value="NHM01349.1"/>
    <property type="molecule type" value="Genomic_DNA"/>
</dbReference>
<gene>
    <name evidence="8" type="ORF">G4D72_04405</name>
</gene>
<dbReference type="PANTHER" id="PTHR43133:SF62">
    <property type="entry name" value="RNA POLYMERASE SIGMA FACTOR SIGZ"/>
    <property type="match status" value="1"/>
</dbReference>
<dbReference type="InterPro" id="IPR007627">
    <property type="entry name" value="RNA_pol_sigma70_r2"/>
</dbReference>
<evidence type="ECO:0000313" key="8">
    <source>
        <dbReference type="EMBL" id="NHM01349.1"/>
    </source>
</evidence>
<proteinExistence type="inferred from homology"/>
<accession>A0ABX0I6C5</accession>
<evidence type="ECO:0000259" key="7">
    <source>
        <dbReference type="Pfam" id="PF04545"/>
    </source>
</evidence>
<dbReference type="InterPro" id="IPR013325">
    <property type="entry name" value="RNA_pol_sigma_r2"/>
</dbReference>
<evidence type="ECO:0000256" key="2">
    <source>
        <dbReference type="ARBA" id="ARBA00023015"/>
    </source>
</evidence>
<keyword evidence="4" id="KW-0238">DNA-binding</keyword>
<dbReference type="NCBIfam" id="TIGR02937">
    <property type="entry name" value="sigma70-ECF"/>
    <property type="match status" value="1"/>
</dbReference>
<reference evidence="8 9" key="1">
    <citation type="submission" date="2020-02" db="EMBL/GenBank/DDBJ databases">
        <authorList>
            <person name="Chen W.-M."/>
        </authorList>
    </citation>
    <scope>NUCLEOTIDE SEQUENCE [LARGE SCALE GENOMIC DNA]</scope>
    <source>
        <strain evidence="8 9">KDG-16</strain>
    </source>
</reference>
<protein>
    <submittedName>
        <fullName evidence="8">Sigma-70 family RNA polymerase sigma factor</fullName>
    </submittedName>
</protein>
<feature type="domain" description="RNA polymerase sigma-70 region 2" evidence="6">
    <location>
        <begin position="12"/>
        <end position="79"/>
    </location>
</feature>
<evidence type="ECO:0000313" key="9">
    <source>
        <dbReference type="Proteomes" id="UP000800984"/>
    </source>
</evidence>
<name>A0ABX0I6C5_9FLAO</name>
<comment type="caution">
    <text evidence="8">The sequence shown here is derived from an EMBL/GenBank/DDBJ whole genome shotgun (WGS) entry which is preliminary data.</text>
</comment>
<evidence type="ECO:0000256" key="1">
    <source>
        <dbReference type="ARBA" id="ARBA00010641"/>
    </source>
</evidence>
<dbReference type="SUPFAM" id="SSF88659">
    <property type="entry name" value="Sigma3 and sigma4 domains of RNA polymerase sigma factors"/>
    <property type="match status" value="1"/>
</dbReference>
<feature type="domain" description="RNA polymerase sigma-70 region 4" evidence="7">
    <location>
        <begin position="114"/>
        <end position="160"/>
    </location>
</feature>
<dbReference type="InterPro" id="IPR039425">
    <property type="entry name" value="RNA_pol_sigma-70-like"/>
</dbReference>
<evidence type="ECO:0000259" key="6">
    <source>
        <dbReference type="Pfam" id="PF04542"/>
    </source>
</evidence>
<keyword evidence="2" id="KW-0805">Transcription regulation</keyword>
<dbReference type="CDD" id="cd06171">
    <property type="entry name" value="Sigma70_r4"/>
    <property type="match status" value="1"/>
</dbReference>
<evidence type="ECO:0000256" key="4">
    <source>
        <dbReference type="ARBA" id="ARBA00023125"/>
    </source>
</evidence>
<dbReference type="Pfam" id="PF04542">
    <property type="entry name" value="Sigma70_r2"/>
    <property type="match status" value="1"/>
</dbReference>
<dbReference type="Gene3D" id="1.10.10.10">
    <property type="entry name" value="Winged helix-like DNA-binding domain superfamily/Winged helix DNA-binding domain"/>
    <property type="match status" value="1"/>
</dbReference>
<dbReference type="InterPro" id="IPR014284">
    <property type="entry name" value="RNA_pol_sigma-70_dom"/>
</dbReference>
<dbReference type="SUPFAM" id="SSF88946">
    <property type="entry name" value="Sigma2 domain of RNA polymerase sigma factors"/>
    <property type="match status" value="1"/>
</dbReference>
<dbReference type="InterPro" id="IPR007630">
    <property type="entry name" value="RNA_pol_sigma70_r4"/>
</dbReference>
<dbReference type="Pfam" id="PF04545">
    <property type="entry name" value="Sigma70_r4"/>
    <property type="match status" value="1"/>
</dbReference>
<comment type="similarity">
    <text evidence="1">Belongs to the sigma-70 factor family. ECF subfamily.</text>
</comment>
<dbReference type="InterPro" id="IPR036388">
    <property type="entry name" value="WH-like_DNA-bd_sf"/>
</dbReference>
<dbReference type="Proteomes" id="UP000800984">
    <property type="component" value="Unassembled WGS sequence"/>
</dbReference>
<organism evidence="8 9">
    <name type="scientific">Flavobacterium difficile</name>
    <dbReference type="NCBI Taxonomy" id="2709659"/>
    <lineage>
        <taxon>Bacteria</taxon>
        <taxon>Pseudomonadati</taxon>
        <taxon>Bacteroidota</taxon>
        <taxon>Flavobacteriia</taxon>
        <taxon>Flavobacteriales</taxon>
        <taxon>Flavobacteriaceae</taxon>
        <taxon>Flavobacterium</taxon>
    </lineage>
</organism>
<keyword evidence="3" id="KW-0731">Sigma factor</keyword>
<evidence type="ECO:0000256" key="3">
    <source>
        <dbReference type="ARBA" id="ARBA00023082"/>
    </source>
</evidence>
<keyword evidence="9" id="KW-1185">Reference proteome</keyword>
<dbReference type="Gene3D" id="1.10.1740.10">
    <property type="match status" value="1"/>
</dbReference>
<evidence type="ECO:0000256" key="5">
    <source>
        <dbReference type="ARBA" id="ARBA00023163"/>
    </source>
</evidence>
<keyword evidence="5" id="KW-0804">Transcription</keyword>
<dbReference type="InterPro" id="IPR013324">
    <property type="entry name" value="RNA_pol_sigma_r3/r4-like"/>
</dbReference>
<dbReference type="PANTHER" id="PTHR43133">
    <property type="entry name" value="RNA POLYMERASE ECF-TYPE SIGMA FACTO"/>
    <property type="match status" value="1"/>
</dbReference>